<dbReference type="EMBL" id="CAICTM010000762">
    <property type="protein sequence ID" value="CAB9516137.1"/>
    <property type="molecule type" value="Genomic_DNA"/>
</dbReference>
<dbReference type="PROSITE" id="PS50156">
    <property type="entry name" value="SSD"/>
    <property type="match status" value="1"/>
</dbReference>
<feature type="transmembrane region" description="Helical" evidence="3">
    <location>
        <begin position="436"/>
        <end position="461"/>
    </location>
</feature>
<proteinExistence type="inferred from homology"/>
<keyword evidence="6" id="KW-1185">Reference proteome</keyword>
<dbReference type="InterPro" id="IPR000731">
    <property type="entry name" value="SSD"/>
</dbReference>
<feature type="domain" description="SSD" evidence="4">
    <location>
        <begin position="304"/>
        <end position="461"/>
    </location>
</feature>
<dbReference type="AlphaFoldDB" id="A0A9N8E7U1"/>
<feature type="transmembrane region" description="Helical" evidence="3">
    <location>
        <begin position="733"/>
        <end position="752"/>
    </location>
</feature>
<evidence type="ECO:0000256" key="2">
    <source>
        <dbReference type="SAM" id="MobiDB-lite"/>
    </source>
</evidence>
<accession>A0A9N8E7U1</accession>
<sequence length="946" mass="105163">MPSSVESSLSSNSNEPERGNVLGEIPVIYEEDDEQSETKERSCLERASQCWKESINSIRRPISDCVLAIALHAARNPYLYIIGIIHLSFTMVAYGLFTGFHMEVDAENLYTVYGSRIIEHKRWIDQESGFGKYNARMFILMVHADGANVAGNEGIRKCFNALNALTNTPGYTGVCSDAAYVGMDGSHTCDVRGVTRFWNGNLTQYSQQVTSDVAARAALSASAYPDGAAVDLPEILGNYQIDDDGNVTFAESYILTIPLPFTKEAKDFEAEALDKLLDMQKEWDQGGNSFRLEVQAERSPHDESEPLIPLVFVVMSGFTMFVFWSYDRVKSRTMVGFGAVVSVLLAVMTGYGFLFLLGVPFTMMTPILPFVMFGIGLDDAFIITGAFDRTDPRRDPVERMDLAFQEVGLSIFMTTATTSLAFGLGCISSIPAVGWLSLYAFPAVVFAFLYQISFFVAVCVLDARRMESNLMDCCCCITADRDLSNQPPIKRIRETPSHNVSLSRRFIAWFARAIMHPWIKVLVILSFAGLAVFCAIRMTRLKNDFKVSDVVPEDSYTLRFYGAMGEYGHRGKIIPAAYFRGVDQSNEQVQNEMEQFVKDLVSLDQFGFEPPFFWLRDFNLFVSSNSTYNSTSYVGALAFKEQLAVFLQDPGFQRTYGSDIILNEDGEILSSRCIMYMTNLDMDDTEDQIDAVYSQRRVASEQSINRGQDDWNFFTYEINYYIWEFFAVARKELLSTAATGIVSVSVLGFLLIPHWSAVFYVFPMITVLCVDLLGFLQICGVTINAVSYMAVMMSIGLLVDFIMHILLRYYESTKATREAKAIDSLEAMGHSLFLGGLTTFLGIVPLAFSSSKLLQTVFTAFAAMVALGVTHGLILLPVVLSLVGTTDCIRLESEDRISSIRAIIKKRHPHKTATSSDASQSGTTVSSITVSVDGGKSEGLEIVLVP</sequence>
<dbReference type="PANTHER" id="PTHR10796">
    <property type="entry name" value="PATCHED-RELATED"/>
    <property type="match status" value="1"/>
</dbReference>
<dbReference type="Gene3D" id="1.20.1640.10">
    <property type="entry name" value="Multidrug efflux transporter AcrB transmembrane domain"/>
    <property type="match status" value="2"/>
</dbReference>
<evidence type="ECO:0000313" key="6">
    <source>
        <dbReference type="Proteomes" id="UP001153069"/>
    </source>
</evidence>
<dbReference type="InterPro" id="IPR053958">
    <property type="entry name" value="HMGCR/SNAP/NPC1-like_SSD"/>
</dbReference>
<evidence type="ECO:0000256" key="1">
    <source>
        <dbReference type="ARBA" id="ARBA00005585"/>
    </source>
</evidence>
<feature type="region of interest" description="Disordered" evidence="2">
    <location>
        <begin position="1"/>
        <end position="26"/>
    </location>
</feature>
<dbReference type="InterPro" id="IPR051697">
    <property type="entry name" value="Patched_domain-protein"/>
</dbReference>
<feature type="transmembrane region" description="Helical" evidence="3">
    <location>
        <begin position="831"/>
        <end position="848"/>
    </location>
</feature>
<feature type="transmembrane region" description="Helical" evidence="3">
    <location>
        <begin position="78"/>
        <end position="97"/>
    </location>
</feature>
<dbReference type="GO" id="GO:0016020">
    <property type="term" value="C:membrane"/>
    <property type="evidence" value="ECO:0007669"/>
    <property type="project" value="TreeGrafter"/>
</dbReference>
<feature type="transmembrane region" description="Helical" evidence="3">
    <location>
        <begin position="338"/>
        <end position="361"/>
    </location>
</feature>
<keyword evidence="3" id="KW-0472">Membrane</keyword>
<keyword evidence="3" id="KW-0812">Transmembrane</keyword>
<evidence type="ECO:0000256" key="3">
    <source>
        <dbReference type="SAM" id="Phobius"/>
    </source>
</evidence>
<dbReference type="PANTHER" id="PTHR10796:SF92">
    <property type="entry name" value="PATCHED-RELATED, ISOFORM A"/>
    <property type="match status" value="1"/>
</dbReference>
<evidence type="ECO:0000313" key="5">
    <source>
        <dbReference type="EMBL" id="CAB9516137.1"/>
    </source>
</evidence>
<feature type="transmembrane region" description="Helical" evidence="3">
    <location>
        <begin position="860"/>
        <end position="883"/>
    </location>
</feature>
<organism evidence="5 6">
    <name type="scientific">Seminavis robusta</name>
    <dbReference type="NCBI Taxonomy" id="568900"/>
    <lineage>
        <taxon>Eukaryota</taxon>
        <taxon>Sar</taxon>
        <taxon>Stramenopiles</taxon>
        <taxon>Ochrophyta</taxon>
        <taxon>Bacillariophyta</taxon>
        <taxon>Bacillariophyceae</taxon>
        <taxon>Bacillariophycidae</taxon>
        <taxon>Naviculales</taxon>
        <taxon>Naviculaceae</taxon>
        <taxon>Seminavis</taxon>
    </lineage>
</organism>
<feature type="transmembrane region" description="Helical" evidence="3">
    <location>
        <begin position="307"/>
        <end position="326"/>
    </location>
</feature>
<reference evidence="5" key="1">
    <citation type="submission" date="2020-06" db="EMBL/GenBank/DDBJ databases">
        <authorList>
            <consortium name="Plant Systems Biology data submission"/>
        </authorList>
    </citation>
    <scope>NUCLEOTIDE SEQUENCE</scope>
    <source>
        <strain evidence="5">D6</strain>
    </source>
</reference>
<gene>
    <name evidence="5" type="ORF">SEMRO_763_G198810.1</name>
</gene>
<dbReference type="Proteomes" id="UP001153069">
    <property type="component" value="Unassembled WGS sequence"/>
</dbReference>
<feature type="compositionally biased region" description="Low complexity" evidence="2">
    <location>
        <begin position="1"/>
        <end position="14"/>
    </location>
</feature>
<comment type="similarity">
    <text evidence="1">Belongs to the patched family.</text>
</comment>
<evidence type="ECO:0000259" key="4">
    <source>
        <dbReference type="PROSITE" id="PS50156"/>
    </source>
</evidence>
<protein>
    <submittedName>
        <fullName evidence="5">Patched domain containing</fullName>
    </submittedName>
</protein>
<feature type="transmembrane region" description="Helical" evidence="3">
    <location>
        <begin position="789"/>
        <end position="810"/>
    </location>
</feature>
<dbReference type="OrthoDB" id="190529at2759"/>
<feature type="transmembrane region" description="Helical" evidence="3">
    <location>
        <begin position="407"/>
        <end position="430"/>
    </location>
</feature>
<feature type="transmembrane region" description="Helical" evidence="3">
    <location>
        <begin position="367"/>
        <end position="387"/>
    </location>
</feature>
<dbReference type="Pfam" id="PF12349">
    <property type="entry name" value="Sterol-sensing"/>
    <property type="match status" value="1"/>
</dbReference>
<dbReference type="SUPFAM" id="SSF82866">
    <property type="entry name" value="Multidrug efflux transporter AcrB transmembrane domain"/>
    <property type="match status" value="2"/>
</dbReference>
<feature type="transmembrane region" description="Helical" evidence="3">
    <location>
        <begin position="518"/>
        <end position="538"/>
    </location>
</feature>
<feature type="transmembrane region" description="Helical" evidence="3">
    <location>
        <begin position="759"/>
        <end position="783"/>
    </location>
</feature>
<keyword evidence="3" id="KW-1133">Transmembrane helix</keyword>
<name>A0A9N8E7U1_9STRA</name>
<comment type="caution">
    <text evidence="5">The sequence shown here is derived from an EMBL/GenBank/DDBJ whole genome shotgun (WGS) entry which is preliminary data.</text>
</comment>